<evidence type="ECO:0000313" key="3">
    <source>
        <dbReference type="Proteomes" id="UP000298493"/>
    </source>
</evidence>
<dbReference type="AlphaFoldDB" id="A0A4Z1NN64"/>
<evidence type="ECO:0000256" key="1">
    <source>
        <dbReference type="SAM" id="MobiDB-lite"/>
    </source>
</evidence>
<accession>A0A4Z1NN64</accession>
<feature type="compositionally biased region" description="Polar residues" evidence="1">
    <location>
        <begin position="253"/>
        <end position="291"/>
    </location>
</feature>
<protein>
    <submittedName>
        <fullName evidence="2">Uncharacterized protein</fullName>
    </submittedName>
</protein>
<gene>
    <name evidence="2" type="ORF">E6O75_ATG08168</name>
</gene>
<dbReference type="EMBL" id="SNSC02000016">
    <property type="protein sequence ID" value="TID17422.1"/>
    <property type="molecule type" value="Genomic_DNA"/>
</dbReference>
<comment type="caution">
    <text evidence="2">The sequence shown here is derived from an EMBL/GenBank/DDBJ whole genome shotgun (WGS) entry which is preliminary data.</text>
</comment>
<keyword evidence="3" id="KW-1185">Reference proteome</keyword>
<name>A0A4Z1NN64_9PEZI</name>
<reference evidence="2 3" key="1">
    <citation type="submission" date="2019-04" db="EMBL/GenBank/DDBJ databases">
        <title>High contiguity whole genome sequence and gene annotation resource for two Venturia nashicola isolates.</title>
        <authorList>
            <person name="Prokchorchik M."/>
            <person name="Won K."/>
            <person name="Lee Y."/>
            <person name="Choi E.D."/>
            <person name="Segonzac C."/>
            <person name="Sohn K.H."/>
        </authorList>
    </citation>
    <scope>NUCLEOTIDE SEQUENCE [LARGE SCALE GENOMIC DNA]</scope>
    <source>
        <strain evidence="2 3">PRI2</strain>
    </source>
</reference>
<dbReference type="Proteomes" id="UP000298493">
    <property type="component" value="Unassembled WGS sequence"/>
</dbReference>
<feature type="region of interest" description="Disordered" evidence="1">
    <location>
        <begin position="240"/>
        <end position="316"/>
    </location>
</feature>
<sequence>MYPSRIFLVDEGRDPAFAQLSGCTDHLPLTVNHHPFRLCSNDQRLISEPAPFVLKKAYIRPSYLSFSFDALHVLSKFPTAATEQRASVNINGCKGYRKTMGEQSRDRQKNRTTSARGLMWASRGCWLSCKVTCTSLGCTRRLHFLIKAAQKATIRSQACELRTDEETRSSCCAKNFVLCSVKHLWTIQLNRGAQTAFLLCVVTMVRILTTDKVSFEFRIGGTDRRACTLYKLTEDCDRSSTKHRVHSPHGSWSRRTPLQNFNEHSQPAMDTTAQTKALGTPLRSSSKQQISVDVKSQPPLNHETKKYSISMLPERQ</sequence>
<proteinExistence type="predicted"/>
<organism evidence="2 3">
    <name type="scientific">Venturia nashicola</name>
    <dbReference type="NCBI Taxonomy" id="86259"/>
    <lineage>
        <taxon>Eukaryota</taxon>
        <taxon>Fungi</taxon>
        <taxon>Dikarya</taxon>
        <taxon>Ascomycota</taxon>
        <taxon>Pezizomycotina</taxon>
        <taxon>Dothideomycetes</taxon>
        <taxon>Pleosporomycetidae</taxon>
        <taxon>Venturiales</taxon>
        <taxon>Venturiaceae</taxon>
        <taxon>Venturia</taxon>
    </lineage>
</organism>
<evidence type="ECO:0000313" key="2">
    <source>
        <dbReference type="EMBL" id="TID17422.1"/>
    </source>
</evidence>